<feature type="transmembrane region" description="Helical" evidence="1">
    <location>
        <begin position="54"/>
        <end position="71"/>
    </location>
</feature>
<keyword evidence="1" id="KW-0812">Transmembrane</keyword>
<dbReference type="Proteomes" id="UP000293865">
    <property type="component" value="Unassembled WGS sequence"/>
</dbReference>
<reference evidence="2 3" key="1">
    <citation type="submission" date="2019-01" db="EMBL/GenBank/DDBJ databases">
        <title>Agromyces.</title>
        <authorList>
            <person name="Li J."/>
        </authorList>
    </citation>
    <scope>NUCLEOTIDE SEQUENCE [LARGE SCALE GENOMIC DNA]</scope>
    <source>
        <strain evidence="2 3">DSM 15934</strain>
    </source>
</reference>
<comment type="caution">
    <text evidence="2">The sequence shown here is derived from an EMBL/GenBank/DDBJ whole genome shotgun (WGS) entry which is preliminary data.</text>
</comment>
<dbReference type="RefSeq" id="WP_129519345.1">
    <property type="nucleotide sequence ID" value="NZ_SDPN01000003.1"/>
</dbReference>
<evidence type="ECO:0000256" key="1">
    <source>
        <dbReference type="SAM" id="Phobius"/>
    </source>
</evidence>
<organism evidence="2 3">
    <name type="scientific">Agromyces albus</name>
    <dbReference type="NCBI Taxonomy" id="205332"/>
    <lineage>
        <taxon>Bacteria</taxon>
        <taxon>Bacillati</taxon>
        <taxon>Actinomycetota</taxon>
        <taxon>Actinomycetes</taxon>
        <taxon>Micrococcales</taxon>
        <taxon>Microbacteriaceae</taxon>
        <taxon>Agromyces</taxon>
    </lineage>
</organism>
<dbReference type="AlphaFoldDB" id="A0A4Q2L811"/>
<keyword evidence="3" id="KW-1185">Reference proteome</keyword>
<name>A0A4Q2L811_9MICO</name>
<protein>
    <recommendedName>
        <fullName evidence="4">DUF5134 domain-containing protein</fullName>
    </recommendedName>
</protein>
<proteinExistence type="predicted"/>
<keyword evidence="1" id="KW-0472">Membrane</keyword>
<dbReference type="EMBL" id="SDPN01000003">
    <property type="protein sequence ID" value="RXZ72723.1"/>
    <property type="molecule type" value="Genomic_DNA"/>
</dbReference>
<feature type="transmembrane region" description="Helical" evidence="1">
    <location>
        <begin position="123"/>
        <end position="147"/>
    </location>
</feature>
<evidence type="ECO:0000313" key="3">
    <source>
        <dbReference type="Proteomes" id="UP000293865"/>
    </source>
</evidence>
<sequence length="178" mass="17853">MVEVLHLTALVPATVGLCCAVGDRPGSARSVVPAASMLIAMIAMAAGWPVLPPLLWAGVLLVLGVVTAAGIRMRLGTEAPPAHERQMHAHRALGLVLGAGLLLISSAAHAGGSSPAAHSGHTAGGLLATAILAGAAGYLAFTVWLVARSVRRRVALVGMVEASAMGLMTVLMALVPLA</sequence>
<accession>A0A4Q2L811</accession>
<dbReference type="OrthoDB" id="5008149at2"/>
<evidence type="ECO:0008006" key="4">
    <source>
        <dbReference type="Google" id="ProtNLM"/>
    </source>
</evidence>
<evidence type="ECO:0000313" key="2">
    <source>
        <dbReference type="EMBL" id="RXZ72723.1"/>
    </source>
</evidence>
<feature type="transmembrane region" description="Helical" evidence="1">
    <location>
        <begin position="31"/>
        <end position="48"/>
    </location>
</feature>
<feature type="transmembrane region" description="Helical" evidence="1">
    <location>
        <begin position="154"/>
        <end position="175"/>
    </location>
</feature>
<keyword evidence="1" id="KW-1133">Transmembrane helix</keyword>
<gene>
    <name evidence="2" type="ORF">ESP51_02675</name>
</gene>
<feature type="transmembrane region" description="Helical" evidence="1">
    <location>
        <begin position="92"/>
        <end position="111"/>
    </location>
</feature>